<feature type="region of interest" description="Disordered" evidence="1">
    <location>
        <begin position="1"/>
        <end position="40"/>
    </location>
</feature>
<evidence type="ECO:0000313" key="2">
    <source>
        <dbReference type="EMBL" id="PRD66435.1"/>
    </source>
</evidence>
<protein>
    <submittedName>
        <fullName evidence="2">Uncharacterized protein</fullName>
    </submittedName>
</protein>
<reference evidence="2 3" key="1">
    <citation type="submission" date="2018-03" db="EMBL/GenBank/DDBJ databases">
        <title>Comparative genomics illustrates the genes involved in a hyperalkaliphilic mechanisms of Serpentinomonas isolated from highly-alkaline calcium-rich serpentinized springs.</title>
        <authorList>
            <person name="Suzuki S."/>
            <person name="Ishii S."/>
            <person name="Walworth N."/>
            <person name="Bird L."/>
            <person name="Kuenen J.G."/>
            <person name="Nealson K.H."/>
        </authorList>
    </citation>
    <scope>NUCLEOTIDE SEQUENCE [LARGE SCALE GENOMIC DNA]</scope>
    <source>
        <strain evidence="2 3">P1</strain>
    </source>
</reference>
<proteinExistence type="predicted"/>
<evidence type="ECO:0000313" key="3">
    <source>
        <dbReference type="Proteomes" id="UP000238589"/>
    </source>
</evidence>
<dbReference type="RefSeq" id="WP_105747276.1">
    <property type="nucleotide sequence ID" value="NZ_PVLQ01000012.1"/>
</dbReference>
<comment type="caution">
    <text evidence="2">The sequence shown here is derived from an EMBL/GenBank/DDBJ whole genome shotgun (WGS) entry which is preliminary data.</text>
</comment>
<gene>
    <name evidence="2" type="ORF">C6P64_03850</name>
</gene>
<name>A0A2S9K7S6_9BURK</name>
<evidence type="ECO:0000256" key="1">
    <source>
        <dbReference type="SAM" id="MobiDB-lite"/>
    </source>
</evidence>
<dbReference type="OrthoDB" id="9901924at2"/>
<accession>A0A2S9K7S6</accession>
<organism evidence="2 3">
    <name type="scientific">Malikia granosa</name>
    <dbReference type="NCBI Taxonomy" id="263067"/>
    <lineage>
        <taxon>Bacteria</taxon>
        <taxon>Pseudomonadati</taxon>
        <taxon>Pseudomonadota</taxon>
        <taxon>Betaproteobacteria</taxon>
        <taxon>Burkholderiales</taxon>
        <taxon>Comamonadaceae</taxon>
        <taxon>Malikia</taxon>
    </lineage>
</organism>
<dbReference type="Proteomes" id="UP000238589">
    <property type="component" value="Unassembled WGS sequence"/>
</dbReference>
<dbReference type="AlphaFoldDB" id="A0A2S9K7S6"/>
<keyword evidence="3" id="KW-1185">Reference proteome</keyword>
<dbReference type="EMBL" id="PVLQ01000012">
    <property type="protein sequence ID" value="PRD66435.1"/>
    <property type="molecule type" value="Genomic_DNA"/>
</dbReference>
<sequence>MNQPHRRTAASQKTVWKLQPLVRRSRKTAHAGDNATTRESAEAEYFASVSVWGGLNHRLSEFLDSDES</sequence>